<evidence type="ECO:0000313" key="2">
    <source>
        <dbReference type="EMBL" id="KKN58437.1"/>
    </source>
</evidence>
<reference evidence="2" key="1">
    <citation type="journal article" date="2015" name="Nature">
        <title>Complex archaea that bridge the gap between prokaryotes and eukaryotes.</title>
        <authorList>
            <person name="Spang A."/>
            <person name="Saw J.H."/>
            <person name="Jorgensen S.L."/>
            <person name="Zaremba-Niedzwiedzka K."/>
            <person name="Martijn J."/>
            <person name="Lind A.E."/>
            <person name="van Eijk R."/>
            <person name="Schleper C."/>
            <person name="Guy L."/>
            <person name="Ettema T.J."/>
        </authorList>
    </citation>
    <scope>NUCLEOTIDE SEQUENCE</scope>
</reference>
<feature type="transmembrane region" description="Helical" evidence="1">
    <location>
        <begin position="18"/>
        <end position="35"/>
    </location>
</feature>
<dbReference type="EMBL" id="LAZR01000763">
    <property type="protein sequence ID" value="KKN58437.1"/>
    <property type="molecule type" value="Genomic_DNA"/>
</dbReference>
<dbReference type="AlphaFoldDB" id="A0A0F9S863"/>
<evidence type="ECO:0000256" key="1">
    <source>
        <dbReference type="SAM" id="Phobius"/>
    </source>
</evidence>
<keyword evidence="1" id="KW-0812">Transmembrane</keyword>
<feature type="transmembrane region" description="Helical" evidence="1">
    <location>
        <begin position="47"/>
        <end position="64"/>
    </location>
</feature>
<accession>A0A0F9S863</accession>
<keyword evidence="1" id="KW-1133">Transmembrane helix</keyword>
<protein>
    <submittedName>
        <fullName evidence="2">Uncharacterized protein</fullName>
    </submittedName>
</protein>
<organism evidence="2">
    <name type="scientific">marine sediment metagenome</name>
    <dbReference type="NCBI Taxonomy" id="412755"/>
    <lineage>
        <taxon>unclassified sequences</taxon>
        <taxon>metagenomes</taxon>
        <taxon>ecological metagenomes</taxon>
    </lineage>
</organism>
<sequence length="77" mass="8708">MWKLGEKLLAMFDTQKEWIGWIFAWLSSYMGVKIINMPEPNVLHVQVFMFCAATTVGLVAAKLLPELTALVRGVPKQ</sequence>
<comment type="caution">
    <text evidence="2">The sequence shown here is derived from an EMBL/GenBank/DDBJ whole genome shotgun (WGS) entry which is preliminary data.</text>
</comment>
<name>A0A0F9S863_9ZZZZ</name>
<proteinExistence type="predicted"/>
<gene>
    <name evidence="2" type="ORF">LCGC14_0552500</name>
</gene>
<keyword evidence="1" id="KW-0472">Membrane</keyword>